<dbReference type="OMA" id="IHTITEF"/>
<evidence type="ECO:0000313" key="7">
    <source>
        <dbReference type="Ensembl" id="ENSTRUP00000014894.2"/>
    </source>
</evidence>
<keyword evidence="8" id="KW-1185">Reference proteome</keyword>
<dbReference type="Proteomes" id="UP000005226">
    <property type="component" value="Chromosome 20"/>
</dbReference>
<comment type="similarity">
    <text evidence="2 6">Belongs to the peroxisomal membrane protein PXMP2/4 family.</text>
</comment>
<dbReference type="GO" id="GO:0005739">
    <property type="term" value="C:mitochondrion"/>
    <property type="evidence" value="ECO:0007669"/>
    <property type="project" value="TreeGrafter"/>
</dbReference>
<feature type="transmembrane region" description="Helical" evidence="6">
    <location>
        <begin position="166"/>
        <end position="183"/>
    </location>
</feature>
<evidence type="ECO:0000256" key="5">
    <source>
        <dbReference type="ARBA" id="ARBA00023136"/>
    </source>
</evidence>
<reference evidence="7" key="2">
    <citation type="submission" date="2025-08" db="UniProtKB">
        <authorList>
            <consortium name="Ensembl"/>
        </authorList>
    </citation>
    <scope>IDENTIFICATION</scope>
</reference>
<keyword evidence="3 6" id="KW-0812">Transmembrane</keyword>
<dbReference type="PANTHER" id="PTHR11266:SF8">
    <property type="entry name" value="MPV17-LIKE PROTEIN 2"/>
    <property type="match status" value="1"/>
</dbReference>
<keyword evidence="4 6" id="KW-1133">Transmembrane helix</keyword>
<dbReference type="AlphaFoldDB" id="H2SR57"/>
<keyword evidence="5 6" id="KW-0472">Membrane</keyword>
<dbReference type="FunCoup" id="H2SR57">
    <property type="interactions" value="312"/>
</dbReference>
<evidence type="ECO:0000256" key="3">
    <source>
        <dbReference type="ARBA" id="ARBA00022692"/>
    </source>
</evidence>
<evidence type="ECO:0000256" key="6">
    <source>
        <dbReference type="RuleBase" id="RU363053"/>
    </source>
</evidence>
<protein>
    <submittedName>
        <fullName evidence="7">MPV17 mitochondrial inner membrane protein like 2</fullName>
    </submittedName>
</protein>
<dbReference type="HOGENOM" id="CLU_049109_4_1_1"/>
<comment type="subcellular location">
    <subcellularLocation>
        <location evidence="1">Membrane</location>
        <topology evidence="1">Multi-pass membrane protein</topology>
    </subcellularLocation>
</comment>
<dbReference type="GeneID" id="101078793"/>
<dbReference type="InterPro" id="IPR007248">
    <property type="entry name" value="Mpv17_PMP22"/>
</dbReference>
<evidence type="ECO:0000256" key="4">
    <source>
        <dbReference type="ARBA" id="ARBA00022989"/>
    </source>
</evidence>
<organism evidence="7 8">
    <name type="scientific">Takifugu rubripes</name>
    <name type="common">Japanese pufferfish</name>
    <name type="synonym">Fugu rubripes</name>
    <dbReference type="NCBI Taxonomy" id="31033"/>
    <lineage>
        <taxon>Eukaryota</taxon>
        <taxon>Metazoa</taxon>
        <taxon>Chordata</taxon>
        <taxon>Craniata</taxon>
        <taxon>Vertebrata</taxon>
        <taxon>Euteleostomi</taxon>
        <taxon>Actinopterygii</taxon>
        <taxon>Neopterygii</taxon>
        <taxon>Teleostei</taxon>
        <taxon>Neoteleostei</taxon>
        <taxon>Acanthomorphata</taxon>
        <taxon>Eupercaria</taxon>
        <taxon>Tetraodontiformes</taxon>
        <taxon>Tetradontoidea</taxon>
        <taxon>Tetraodontidae</taxon>
        <taxon>Takifugu</taxon>
    </lineage>
</organism>
<evidence type="ECO:0000256" key="2">
    <source>
        <dbReference type="ARBA" id="ARBA00006824"/>
    </source>
</evidence>
<feature type="transmembrane region" description="Helical" evidence="6">
    <location>
        <begin position="60"/>
        <end position="81"/>
    </location>
</feature>
<reference evidence="7" key="3">
    <citation type="submission" date="2025-09" db="UniProtKB">
        <authorList>
            <consortium name="Ensembl"/>
        </authorList>
    </citation>
    <scope>IDENTIFICATION</scope>
</reference>
<dbReference type="OrthoDB" id="10267969at2759"/>
<name>H2SR57_TAKRU</name>
<dbReference type="STRING" id="31033.ENSTRUP00000014894"/>
<sequence length="213" mass="24689">MLPQASKVFLARMRVFWKPMFQGRYLLLTNTVTCGGMLGLGDWLQQSWVIYKDPNKVRDWKRTGCMFAVGVGLGPCMHYWYQWLDRLYAGRAMKTVAKKVLIDQLVGSPTIGFFFFMGMSITEGNTAAEGLEEFKEKFWEFYKADWCVWPPAQMINFYFLPPKFRIVYMNFITLGWDVYISYLKHRGQDKGQSSPVVLESSSVEVLQKALPPP</sequence>
<dbReference type="KEGG" id="tru:101078793"/>
<dbReference type="Ensembl" id="ENSTRUT00000014962.3">
    <property type="protein sequence ID" value="ENSTRUP00000014894.2"/>
    <property type="gene ID" value="ENSTRUG00000006130.3"/>
</dbReference>
<reference evidence="7 8" key="1">
    <citation type="journal article" date="2011" name="Genome Biol. Evol.">
        <title>Integration of the genetic map and genome assembly of fugu facilitates insights into distinct features of genome evolution in teleosts and mammals.</title>
        <authorList>
            <person name="Kai W."/>
            <person name="Kikuchi K."/>
            <person name="Tohari S."/>
            <person name="Chew A.K."/>
            <person name="Tay A."/>
            <person name="Fujiwara A."/>
            <person name="Hosoya S."/>
            <person name="Suetake H."/>
            <person name="Naruse K."/>
            <person name="Brenner S."/>
            <person name="Suzuki Y."/>
            <person name="Venkatesh B."/>
        </authorList>
    </citation>
    <scope>NUCLEOTIDE SEQUENCE [LARGE SCALE GENOMIC DNA]</scope>
</reference>
<dbReference type="GO" id="GO:0061668">
    <property type="term" value="P:mitochondrial ribosome assembly"/>
    <property type="evidence" value="ECO:0007669"/>
    <property type="project" value="TreeGrafter"/>
</dbReference>
<gene>
    <name evidence="7" type="primary">mpv17l2</name>
</gene>
<feature type="transmembrane region" description="Helical" evidence="6">
    <location>
        <begin position="21"/>
        <end position="40"/>
    </location>
</feature>
<evidence type="ECO:0000313" key="8">
    <source>
        <dbReference type="Proteomes" id="UP000005226"/>
    </source>
</evidence>
<dbReference type="GeneTree" id="ENSGT00940000160620"/>
<dbReference type="GO" id="GO:0016020">
    <property type="term" value="C:membrane"/>
    <property type="evidence" value="ECO:0007669"/>
    <property type="project" value="UniProtKB-SubCell"/>
</dbReference>
<feature type="transmembrane region" description="Helical" evidence="6">
    <location>
        <begin position="101"/>
        <end position="121"/>
    </location>
</feature>
<dbReference type="Pfam" id="PF04117">
    <property type="entry name" value="Mpv17_PMP22"/>
    <property type="match status" value="1"/>
</dbReference>
<dbReference type="PANTHER" id="PTHR11266">
    <property type="entry name" value="PEROXISOMAL MEMBRANE PROTEIN 2, PXMP2 MPV17"/>
    <property type="match status" value="1"/>
</dbReference>
<accession>H2SR57</accession>
<proteinExistence type="inferred from homology"/>
<dbReference type="InParanoid" id="H2SR57"/>
<dbReference type="eggNOG" id="KOG1944">
    <property type="taxonomic scope" value="Eukaryota"/>
</dbReference>
<evidence type="ECO:0000256" key="1">
    <source>
        <dbReference type="ARBA" id="ARBA00004141"/>
    </source>
</evidence>